<organism evidence="3 4">
    <name type="scientific">Yersinia aleksiciae</name>
    <dbReference type="NCBI Taxonomy" id="263819"/>
    <lineage>
        <taxon>Bacteria</taxon>
        <taxon>Pseudomonadati</taxon>
        <taxon>Pseudomonadota</taxon>
        <taxon>Gammaproteobacteria</taxon>
        <taxon>Enterobacterales</taxon>
        <taxon>Yersiniaceae</taxon>
        <taxon>Yersinia</taxon>
    </lineage>
</organism>
<evidence type="ECO:0000313" key="4">
    <source>
        <dbReference type="Proteomes" id="UP000069914"/>
    </source>
</evidence>
<keyword evidence="2" id="KW-0472">Membrane</keyword>
<keyword evidence="4" id="KW-1185">Reference proteome</keyword>
<evidence type="ECO:0000313" key="3">
    <source>
        <dbReference type="EMBL" id="AKP35139.1"/>
    </source>
</evidence>
<evidence type="ECO:0000256" key="1">
    <source>
        <dbReference type="SAM" id="Coils"/>
    </source>
</evidence>
<dbReference type="GeneID" id="61902390"/>
<keyword evidence="1" id="KW-0175">Coiled coil</keyword>
<name>A0ABM5UH10_YERAE</name>
<keyword evidence="2" id="KW-0812">Transmembrane</keyword>
<feature type="transmembrane region" description="Helical" evidence="2">
    <location>
        <begin position="7"/>
        <end position="24"/>
    </location>
</feature>
<gene>
    <name evidence="3" type="ORF">ACZ76_17235</name>
</gene>
<evidence type="ECO:0000256" key="2">
    <source>
        <dbReference type="SAM" id="Phobius"/>
    </source>
</evidence>
<protein>
    <submittedName>
        <fullName evidence="3">Uncharacterized protein</fullName>
    </submittedName>
</protein>
<reference evidence="3 4" key="1">
    <citation type="journal article" date="2015" name="Genome Announc.">
        <title>De Novo Genome Sequence of Yersinia aleksiciae Y159T.</title>
        <authorList>
            <person name="Sprague L.D."/>
            <person name="Neubauer H."/>
        </authorList>
    </citation>
    <scope>NUCLEOTIDE SEQUENCE [LARGE SCALE GENOMIC DNA]</scope>
    <source>
        <strain evidence="3 4">159</strain>
    </source>
</reference>
<dbReference type="Proteomes" id="UP000069914">
    <property type="component" value="Chromosome"/>
</dbReference>
<keyword evidence="2" id="KW-1133">Transmembrane helix</keyword>
<sequence length="257" mass="29900">MHHYSNYLVFSRLTVITVIFYIALSGKVTFATSGKQISTRDENFLPNKTMNLNEYVYTNSIEKNPLIIYKEIDSSFSPKYLSKDTNKYANEHYLIGDGEIYNIIKIPDGKTDYWAIGISVLALLSSVLVPWLLHRKQKKDAINEGFWLREVIFPKINGLMFDFCNELKASFELDITEFARQYEDVVLMKMGELRDTFSMLNCFPNMQASIDSLDQICDELDNDVDNHQTEVKKIRVDDVSRFNTKMLSRMLDVHRNI</sequence>
<feature type="transmembrane region" description="Helical" evidence="2">
    <location>
        <begin position="113"/>
        <end position="133"/>
    </location>
</feature>
<feature type="coiled-coil region" evidence="1">
    <location>
        <begin position="210"/>
        <end position="237"/>
    </location>
</feature>
<dbReference type="EMBL" id="CP011975">
    <property type="protein sequence ID" value="AKP35139.1"/>
    <property type="molecule type" value="Genomic_DNA"/>
</dbReference>
<proteinExistence type="predicted"/>
<accession>A0ABM5UH10</accession>
<dbReference type="RefSeq" id="WP_048620010.1">
    <property type="nucleotide sequence ID" value="NZ_CABMLM010000007.1"/>
</dbReference>